<dbReference type="EMBL" id="JAGKQM010000003">
    <property type="protein sequence ID" value="KAH0933745.1"/>
    <property type="molecule type" value="Genomic_DNA"/>
</dbReference>
<name>A0ABQ8DZ38_BRANA</name>
<accession>A0ABQ8DZ38</accession>
<protein>
    <recommendedName>
        <fullName evidence="4">Zinc knuckle CX2CX4HX4C domain-containing protein</fullName>
    </recommendedName>
</protein>
<feature type="region of interest" description="Disordered" evidence="1">
    <location>
        <begin position="67"/>
        <end position="203"/>
    </location>
</feature>
<dbReference type="Proteomes" id="UP000824890">
    <property type="component" value="Unassembled WGS sequence"/>
</dbReference>
<sequence length="291" mass="32673">MKMEILLPSEEVTEVEFQYLKIEKHCFTCFSLLHEEDDCPSRPRGARAPKDRILGITQAYALQRIEAEKQRHNDRRGYVRPDPRRFVPKRQYQTGRDDHRHYSVNRDSRSPPKGLVPVPHYPHQTPLETPAHSTRRDDATRTPEAPVSRGSIRRGSRGSIADGQIIYPVNQNPSGGLSSPRERIPARDRLSDQSNDRIPARERLSGGEAQLLLGEEVVENDLETEELHFSPLPPISVLPRLPASQRLRGTTASGSRGKAKSNTAAALSKQTGKRKVSKPSKRKPTSSVLPP</sequence>
<evidence type="ECO:0000313" key="2">
    <source>
        <dbReference type="EMBL" id="KAH0933745.1"/>
    </source>
</evidence>
<feature type="compositionally biased region" description="Basic residues" evidence="1">
    <location>
        <begin position="271"/>
        <end position="284"/>
    </location>
</feature>
<reference evidence="2 3" key="1">
    <citation type="submission" date="2021-05" db="EMBL/GenBank/DDBJ databases">
        <title>Genome Assembly of Synthetic Allotetraploid Brassica napus Reveals Homoeologous Exchanges between Subgenomes.</title>
        <authorList>
            <person name="Davis J.T."/>
        </authorList>
    </citation>
    <scope>NUCLEOTIDE SEQUENCE [LARGE SCALE GENOMIC DNA]</scope>
    <source>
        <strain evidence="3">cv. Da-Ae</strain>
        <tissue evidence="2">Seedling</tissue>
    </source>
</reference>
<feature type="compositionally biased region" description="Basic and acidic residues" evidence="1">
    <location>
        <begin position="67"/>
        <end position="85"/>
    </location>
</feature>
<gene>
    <name evidence="2" type="ORF">HID58_010862</name>
</gene>
<organism evidence="2 3">
    <name type="scientific">Brassica napus</name>
    <name type="common">Rape</name>
    <dbReference type="NCBI Taxonomy" id="3708"/>
    <lineage>
        <taxon>Eukaryota</taxon>
        <taxon>Viridiplantae</taxon>
        <taxon>Streptophyta</taxon>
        <taxon>Embryophyta</taxon>
        <taxon>Tracheophyta</taxon>
        <taxon>Spermatophyta</taxon>
        <taxon>Magnoliopsida</taxon>
        <taxon>eudicotyledons</taxon>
        <taxon>Gunneridae</taxon>
        <taxon>Pentapetalae</taxon>
        <taxon>rosids</taxon>
        <taxon>malvids</taxon>
        <taxon>Brassicales</taxon>
        <taxon>Brassicaceae</taxon>
        <taxon>Brassiceae</taxon>
        <taxon>Brassica</taxon>
    </lineage>
</organism>
<keyword evidence="3" id="KW-1185">Reference proteome</keyword>
<feature type="region of interest" description="Disordered" evidence="1">
    <location>
        <begin position="241"/>
        <end position="291"/>
    </location>
</feature>
<evidence type="ECO:0000256" key="1">
    <source>
        <dbReference type="SAM" id="MobiDB-lite"/>
    </source>
</evidence>
<comment type="caution">
    <text evidence="2">The sequence shown here is derived from an EMBL/GenBank/DDBJ whole genome shotgun (WGS) entry which is preliminary data.</text>
</comment>
<feature type="compositionally biased region" description="Basic and acidic residues" evidence="1">
    <location>
        <begin position="95"/>
        <end position="110"/>
    </location>
</feature>
<feature type="compositionally biased region" description="Polar residues" evidence="1">
    <location>
        <begin position="247"/>
        <end position="270"/>
    </location>
</feature>
<proteinExistence type="predicted"/>
<feature type="compositionally biased region" description="Basic and acidic residues" evidence="1">
    <location>
        <begin position="180"/>
        <end position="203"/>
    </location>
</feature>
<evidence type="ECO:0008006" key="4">
    <source>
        <dbReference type="Google" id="ProtNLM"/>
    </source>
</evidence>
<evidence type="ECO:0000313" key="3">
    <source>
        <dbReference type="Proteomes" id="UP000824890"/>
    </source>
</evidence>